<dbReference type="AlphaFoldDB" id="A0A2W0C1D0"/>
<protein>
    <submittedName>
        <fullName evidence="1">Uncharacterized protein</fullName>
    </submittedName>
</protein>
<name>A0A2W0C1D0_9BACL</name>
<feature type="non-terminal residue" evidence="1">
    <location>
        <position position="25"/>
    </location>
</feature>
<evidence type="ECO:0000313" key="1">
    <source>
        <dbReference type="EMBL" id="PYY25497.1"/>
    </source>
</evidence>
<comment type="caution">
    <text evidence="1">The sequence shown here is derived from an EMBL/GenBank/DDBJ whole genome shotgun (WGS) entry which is preliminary data.</text>
</comment>
<dbReference type="EMBL" id="PRLG01000038">
    <property type="protein sequence ID" value="PYY25497.1"/>
    <property type="molecule type" value="Genomic_DNA"/>
</dbReference>
<dbReference type="Proteomes" id="UP000247459">
    <property type="component" value="Unassembled WGS sequence"/>
</dbReference>
<evidence type="ECO:0000313" key="2">
    <source>
        <dbReference type="Proteomes" id="UP000247459"/>
    </source>
</evidence>
<organism evidence="1 2">
    <name type="scientific">Paenibacillus illinoisensis</name>
    <dbReference type="NCBI Taxonomy" id="59845"/>
    <lineage>
        <taxon>Bacteria</taxon>
        <taxon>Bacillati</taxon>
        <taxon>Bacillota</taxon>
        <taxon>Bacilli</taxon>
        <taxon>Bacillales</taxon>
        <taxon>Paenibacillaceae</taxon>
        <taxon>Paenibacillus</taxon>
    </lineage>
</organism>
<gene>
    <name evidence="1" type="ORF">PIL02S_06651</name>
</gene>
<accession>A0A2W0C1D0</accession>
<reference evidence="1 2" key="1">
    <citation type="submission" date="2018-01" db="EMBL/GenBank/DDBJ databases">
        <title>Genome sequence of the PGP bacterium Paenibacillus illinoisensis E3.</title>
        <authorList>
            <person name="Rolli E."/>
            <person name="Marasco R."/>
            <person name="Bessem C."/>
            <person name="Michoud G."/>
            <person name="Gaiarsa S."/>
            <person name="Borin S."/>
            <person name="Daffonchio D."/>
        </authorList>
    </citation>
    <scope>NUCLEOTIDE SEQUENCE [LARGE SCALE GENOMIC DNA]</scope>
    <source>
        <strain evidence="1 2">E3</strain>
    </source>
</reference>
<proteinExistence type="predicted"/>
<sequence length="25" mass="3105">MKCDYEVLFPLLKIYRLNEAGWDWT</sequence>